<keyword evidence="1" id="KW-1133">Transmembrane helix</keyword>
<evidence type="ECO:0000313" key="3">
    <source>
        <dbReference type="EMBL" id="MEF2967113.1"/>
    </source>
</evidence>
<accession>A0ABU7VV15</accession>
<keyword evidence="1" id="KW-0472">Membrane</keyword>
<feature type="transmembrane region" description="Helical" evidence="1">
    <location>
        <begin position="81"/>
        <end position="111"/>
    </location>
</feature>
<dbReference type="Pfam" id="PF13828">
    <property type="entry name" value="DUF4190"/>
    <property type="match status" value="1"/>
</dbReference>
<dbReference type="EMBL" id="JAZHPZ010000006">
    <property type="protein sequence ID" value="MEF2967113.1"/>
    <property type="molecule type" value="Genomic_DNA"/>
</dbReference>
<sequence length="120" mass="12841">MDQNQTDYQYTTFNNYQGGFPPPPPAPPKTNGKSIASLVLGIMSLVVPYIGFILGIVAIVFASMSFKELKRTGEQGRGLSIAGLVCGIIGTVLYAILILIVVLAFVMFATVDSGSIYTNF</sequence>
<protein>
    <submittedName>
        <fullName evidence="3">DUF4190 domain-containing protein</fullName>
    </submittedName>
</protein>
<keyword evidence="1" id="KW-0812">Transmembrane</keyword>
<keyword evidence="4" id="KW-1185">Reference proteome</keyword>
<dbReference type="InterPro" id="IPR025241">
    <property type="entry name" value="DUF4190"/>
</dbReference>
<evidence type="ECO:0000259" key="2">
    <source>
        <dbReference type="Pfam" id="PF13828"/>
    </source>
</evidence>
<feature type="domain" description="DUF4190" evidence="2">
    <location>
        <begin position="34"/>
        <end position="97"/>
    </location>
</feature>
<name>A0ABU7VV15_9BACL</name>
<dbReference type="Proteomes" id="UP001306950">
    <property type="component" value="Unassembled WGS sequence"/>
</dbReference>
<evidence type="ECO:0000256" key="1">
    <source>
        <dbReference type="SAM" id="Phobius"/>
    </source>
</evidence>
<organism evidence="3 4">
    <name type="scientific">Paenibacillus haidiansis</name>
    <dbReference type="NCBI Taxonomy" id="1574488"/>
    <lineage>
        <taxon>Bacteria</taxon>
        <taxon>Bacillati</taxon>
        <taxon>Bacillota</taxon>
        <taxon>Bacilli</taxon>
        <taxon>Bacillales</taxon>
        <taxon>Paenibacillaceae</taxon>
        <taxon>Paenibacillus</taxon>
    </lineage>
</organism>
<gene>
    <name evidence="3" type="ORF">V3851_14845</name>
</gene>
<feature type="transmembrane region" description="Helical" evidence="1">
    <location>
        <begin position="35"/>
        <end position="61"/>
    </location>
</feature>
<reference evidence="3 4" key="1">
    <citation type="submission" date="2024-02" db="EMBL/GenBank/DDBJ databases">
        <title>A nitrogen-fixing paenibacillus bacterium.</title>
        <authorList>
            <person name="Zhang W.L."/>
            <person name="Chen S.F."/>
        </authorList>
    </citation>
    <scope>NUCLEOTIDE SEQUENCE [LARGE SCALE GENOMIC DNA]</scope>
    <source>
        <strain evidence="3 4">M1</strain>
    </source>
</reference>
<proteinExistence type="predicted"/>
<dbReference type="RefSeq" id="WP_331847327.1">
    <property type="nucleotide sequence ID" value="NZ_JAZHPZ010000006.1"/>
</dbReference>
<comment type="caution">
    <text evidence="3">The sequence shown here is derived from an EMBL/GenBank/DDBJ whole genome shotgun (WGS) entry which is preliminary data.</text>
</comment>
<evidence type="ECO:0000313" key="4">
    <source>
        <dbReference type="Proteomes" id="UP001306950"/>
    </source>
</evidence>